<dbReference type="GO" id="GO:0006869">
    <property type="term" value="P:lipid transport"/>
    <property type="evidence" value="ECO:0007669"/>
    <property type="project" value="UniProtKB-KW"/>
</dbReference>
<feature type="compositionally biased region" description="Basic and acidic residues" evidence="6">
    <location>
        <begin position="1143"/>
        <end position="1155"/>
    </location>
</feature>
<keyword evidence="7" id="KW-0812">Transmembrane</keyword>
<dbReference type="SMART" id="SM00239">
    <property type="entry name" value="C2"/>
    <property type="match status" value="2"/>
</dbReference>
<dbReference type="Gene3D" id="2.60.40.150">
    <property type="entry name" value="C2 domain"/>
    <property type="match status" value="2"/>
</dbReference>
<dbReference type="Pfam" id="PF00168">
    <property type="entry name" value="C2"/>
    <property type="match status" value="2"/>
</dbReference>
<gene>
    <name evidence="8" type="ORF">EYR41_005783</name>
</gene>
<accession>A0A7C8K379</accession>
<dbReference type="InterPro" id="IPR031468">
    <property type="entry name" value="SMP_LBD"/>
</dbReference>
<feature type="region of interest" description="Disordered" evidence="6">
    <location>
        <begin position="1037"/>
        <end position="1081"/>
    </location>
</feature>
<dbReference type="CDD" id="cd21676">
    <property type="entry name" value="SMP_Mug190"/>
    <property type="match status" value="1"/>
</dbReference>
<evidence type="ECO:0000313" key="9">
    <source>
        <dbReference type="Proteomes" id="UP000297595"/>
    </source>
</evidence>
<dbReference type="PANTHER" id="PTHR47348">
    <property type="entry name" value="MEIOTICALLY UP-REGULATED GENE 190 PROTEIN"/>
    <property type="match status" value="1"/>
</dbReference>
<feature type="compositionally biased region" description="Basic and acidic residues" evidence="6">
    <location>
        <begin position="340"/>
        <end position="349"/>
    </location>
</feature>
<keyword evidence="7" id="KW-1133">Transmembrane helix</keyword>
<dbReference type="Pfam" id="PF25331">
    <property type="entry name" value="C2_Mug190_3rd"/>
    <property type="match status" value="1"/>
</dbReference>
<feature type="compositionally biased region" description="Polar residues" evidence="6">
    <location>
        <begin position="327"/>
        <end position="339"/>
    </location>
</feature>
<evidence type="ECO:0000256" key="4">
    <source>
        <dbReference type="ARBA" id="ARBA00023121"/>
    </source>
</evidence>
<evidence type="ECO:0000256" key="6">
    <source>
        <dbReference type="SAM" id="MobiDB-lite"/>
    </source>
</evidence>
<feature type="transmembrane region" description="Helical" evidence="7">
    <location>
        <begin position="210"/>
        <end position="228"/>
    </location>
</feature>
<evidence type="ECO:0000256" key="1">
    <source>
        <dbReference type="ARBA" id="ARBA00004370"/>
    </source>
</evidence>
<dbReference type="Proteomes" id="UP000297595">
    <property type="component" value="Unassembled WGS sequence"/>
</dbReference>
<feature type="region of interest" description="Disordered" evidence="6">
    <location>
        <begin position="1100"/>
        <end position="1175"/>
    </location>
</feature>
<comment type="caution">
    <text evidence="8">The sequence shown here is derived from an EMBL/GenBank/DDBJ whole genome shotgun (WGS) entry which is preliminary data.</text>
</comment>
<keyword evidence="4" id="KW-0446">Lipid-binding</keyword>
<dbReference type="EMBL" id="SOZJ01000003">
    <property type="protein sequence ID" value="TGJ69763.1"/>
    <property type="molecule type" value="Genomic_DNA"/>
</dbReference>
<evidence type="ECO:0000256" key="3">
    <source>
        <dbReference type="ARBA" id="ARBA00023055"/>
    </source>
</evidence>
<dbReference type="InterPro" id="IPR035892">
    <property type="entry name" value="C2_domain_sf"/>
</dbReference>
<keyword evidence="3" id="KW-0445">Lipid transport</keyword>
<dbReference type="GO" id="GO:0008289">
    <property type="term" value="F:lipid binding"/>
    <property type="evidence" value="ECO:0007669"/>
    <property type="project" value="UniProtKB-KW"/>
</dbReference>
<dbReference type="InterPro" id="IPR057349">
    <property type="entry name" value="C2_Mug190_3rd"/>
</dbReference>
<dbReference type="Pfam" id="PF25669">
    <property type="entry name" value="SMP_MUG190-like"/>
    <property type="match status" value="1"/>
</dbReference>
<organism evidence="8 9">
    <name type="scientific">Orbilia oligospora</name>
    <name type="common">Nematode-trapping fungus</name>
    <name type="synonym">Arthrobotrys oligospora</name>
    <dbReference type="NCBI Taxonomy" id="2813651"/>
    <lineage>
        <taxon>Eukaryota</taxon>
        <taxon>Fungi</taxon>
        <taxon>Dikarya</taxon>
        <taxon>Ascomycota</taxon>
        <taxon>Pezizomycotina</taxon>
        <taxon>Orbiliomycetes</taxon>
        <taxon>Orbiliales</taxon>
        <taxon>Orbiliaceae</taxon>
        <taxon>Orbilia</taxon>
    </lineage>
</organism>
<evidence type="ECO:0000313" key="8">
    <source>
        <dbReference type="EMBL" id="TGJ69763.1"/>
    </source>
</evidence>
<keyword evidence="5 7" id="KW-0472">Membrane</keyword>
<proteinExistence type="predicted"/>
<dbReference type="AlphaFoldDB" id="A0A7C8K379"/>
<dbReference type="OrthoDB" id="419768at2759"/>
<evidence type="ECO:0000256" key="7">
    <source>
        <dbReference type="SAM" id="Phobius"/>
    </source>
</evidence>
<dbReference type="SUPFAM" id="SSF49562">
    <property type="entry name" value="C2 domain (Calcium/lipid-binding domain, CaLB)"/>
    <property type="match status" value="2"/>
</dbReference>
<dbReference type="PANTHER" id="PTHR47348:SF3">
    <property type="entry name" value="MEIOTICALLY UP-REGULATED GENE 190 PROTEIN"/>
    <property type="match status" value="1"/>
</dbReference>
<dbReference type="InterPro" id="IPR000008">
    <property type="entry name" value="C2_dom"/>
</dbReference>
<dbReference type="PROSITE" id="PS50004">
    <property type="entry name" value="C2"/>
    <property type="match status" value="2"/>
</dbReference>
<reference evidence="8 9" key="1">
    <citation type="submission" date="2019-03" db="EMBL/GenBank/DDBJ databases">
        <title>Nematode-trapping fungi genome.</title>
        <authorList>
            <person name="Vidal-Diez De Ulzurrun G."/>
        </authorList>
    </citation>
    <scope>NUCLEOTIDE SEQUENCE [LARGE SCALE GENOMIC DNA]</scope>
    <source>
        <strain evidence="8 9">TWF154</strain>
    </source>
</reference>
<evidence type="ECO:0000256" key="2">
    <source>
        <dbReference type="ARBA" id="ARBA00022448"/>
    </source>
</evidence>
<comment type="subcellular location">
    <subcellularLocation>
        <location evidence="1">Membrane</location>
    </subcellularLocation>
</comment>
<feature type="compositionally biased region" description="Acidic residues" evidence="6">
    <location>
        <begin position="1040"/>
        <end position="1052"/>
    </location>
</feature>
<feature type="region of interest" description="Disordered" evidence="6">
    <location>
        <begin position="326"/>
        <end position="355"/>
    </location>
</feature>
<dbReference type="GO" id="GO:0016020">
    <property type="term" value="C:membrane"/>
    <property type="evidence" value="ECO:0007669"/>
    <property type="project" value="UniProtKB-SubCell"/>
</dbReference>
<protein>
    <submittedName>
        <fullName evidence="8">Uncharacterized protein</fullName>
    </submittedName>
</protein>
<evidence type="ECO:0000256" key="5">
    <source>
        <dbReference type="ARBA" id="ARBA00023136"/>
    </source>
</evidence>
<name>A0A7C8K379_ORBOL</name>
<dbReference type="PROSITE" id="PS51847">
    <property type="entry name" value="SMP"/>
    <property type="match status" value="1"/>
</dbReference>
<feature type="transmembrane region" description="Helical" evidence="7">
    <location>
        <begin position="183"/>
        <end position="203"/>
    </location>
</feature>
<keyword evidence="2" id="KW-0813">Transport</keyword>
<sequence>MESPNDFKPPPLTWRNSFTVTMKRTVYSARNPIPNAQKFAKALQERLNVQKNQPGDLDVDKTKQQKNRRMVVDPVTKSNVVIQDIRGDFKNSVRRPKATVPIANVNPVEGDQIAPNEVVGADAPAVATGSGEEYRLVMDDLAPPEANPTISKEIPQHSTKTKVLYHPAPVANLETIHGNIESAIAALTVSVVLGTVFLNYVFVGGKWKGFVASTFIGGVLSVALHLWLRRLQSDSIDRNWESERLRAKAAVDSLMPETTEWLNEIIGTVWQLINPEMFQPAADTLEDIMQASVPASVIENVKVSGISQGSNPIRILSMRSLPDAASKNKNPLNAQQSEAETLKKQKEREQEDDPNSKYYNLEASFAYHALKATGVASKAQNIHLEIAFYLGVRGLFGVPLPIFAELSGIVGTVRLRFQMTPNPPFIKNLSMTFMGLPKISVSVVPMTQRGINVLNLPLISNFVNYAVGAALDEYVAPKSLSLDVGKMIEGTAVQQETESIGVIYVKIHDATGIPAMDSGGGSDTYVTLAFSQFGKPVYCTRVILKDRNPSWEEDTCILLHNQQVTSGEKLSVQLWDSDRIGKDDMVGRIEFDLHDIIENEGVMRTRSDTLIGEKDGKEVPGKLNWEVGFFRRTDFKKSMKTTGEDVRVPRELRHKQEFHEQTPVPMAEDDKLALSVPPDPNYPTGVVSVTIHEIKHLEFERSKGTFGKIRPYSPAQVVGENKDEEGSHLPNAYCTVMVNDVLAFKTRTKVSASNPMFSAAVERYVRDWRNAVVTVAARDSRHREHDPLLGVCSIKLSEALQTSSTVTRLYALDGGIGYGMVSLTILFRSVNLQVPRNLLGWDIGSIEIMDDLMTATGPGAQELLNSRIVLSSDCNQQKIPRRLAYNDNGVAWNLNGLTIRIPVRQRYGSSLKLEFYTRMSRKPVAYCIYWLNEIIDNQTTKLSLPVWKTKDTNALVQNNIKDVNSRENINAEQIATFNVTLRFKDGLDESHRSYMDSNDDRETFDAFEACLAEGSRKRIVKRETGATIKKLIATGATEDVPSDDENSEVLDENGEKDRLQPPRPRLRGHEPSQSERPSGDNIILNEEDWKAEVMSVVDDQDEFVSDENVRIIAGDDPEDVDERHDLSSDDDDNSNENDGTGNKSEDEKGVDPDAKRARKERKMAEKRQKFRKHRGIMQWKPARNMVFLKDELMVGAQKIKGKFGMKGRQPGLETELNQGM</sequence>